<proteinExistence type="predicted"/>
<name>A0A3S0SAU0_9HYPH</name>
<protein>
    <submittedName>
        <fullName evidence="1">Uncharacterized protein</fullName>
    </submittedName>
</protein>
<reference evidence="1 2" key="1">
    <citation type="journal article" date="2015" name="Int. J. Syst. Evol. Microbiol.">
        <title>Rhizobium anhuiense sp. nov., isolated from effective nodules of Vicia faba and Pisum sativum.</title>
        <authorList>
            <person name="Zhang Y.J."/>
            <person name="Zheng W.T."/>
            <person name="Everall I."/>
            <person name="Young J.P."/>
            <person name="Zhang X.X."/>
            <person name="Tian C.F."/>
            <person name="Sui X.H."/>
            <person name="Wang E.T."/>
            <person name="Chen W.X."/>
        </authorList>
    </citation>
    <scope>NUCLEOTIDE SEQUENCE [LARGE SCALE GENOMIC DNA]</scope>
    <source>
        <strain evidence="1 2">CCBAU 23252</strain>
    </source>
</reference>
<accession>A0A3S0SAU0</accession>
<dbReference type="Proteomes" id="UP000273611">
    <property type="component" value="Unassembled WGS sequence"/>
</dbReference>
<organism evidence="1 2">
    <name type="scientific">Rhizobium anhuiense</name>
    <dbReference type="NCBI Taxonomy" id="1184720"/>
    <lineage>
        <taxon>Bacteria</taxon>
        <taxon>Pseudomonadati</taxon>
        <taxon>Pseudomonadota</taxon>
        <taxon>Alphaproteobacteria</taxon>
        <taxon>Hyphomicrobiales</taxon>
        <taxon>Rhizobiaceae</taxon>
        <taxon>Rhizobium/Agrobacterium group</taxon>
        <taxon>Rhizobium</taxon>
    </lineage>
</organism>
<evidence type="ECO:0000313" key="2">
    <source>
        <dbReference type="Proteomes" id="UP000273611"/>
    </source>
</evidence>
<gene>
    <name evidence="1" type="ORF">EEQ99_11880</name>
</gene>
<evidence type="ECO:0000313" key="1">
    <source>
        <dbReference type="EMBL" id="RUM02430.1"/>
    </source>
</evidence>
<dbReference type="AlphaFoldDB" id="A0A3S0SAU0"/>
<comment type="caution">
    <text evidence="1">The sequence shown here is derived from an EMBL/GenBank/DDBJ whole genome shotgun (WGS) entry which is preliminary data.</text>
</comment>
<dbReference type="EMBL" id="RIBW01000003">
    <property type="protein sequence ID" value="RUM02430.1"/>
    <property type="molecule type" value="Genomic_DNA"/>
</dbReference>
<sequence length="123" mass="14231">MQKWEVVRVFCGFLPNPHDKFCICICPISHRYYFVNSNPPQFRKARQFAVSIENYEAMFLTHLSFVDTTSVELIPADLIEAAYEDEGRRHGLIAPFLQQRIKEMVESHEALTADEKALVLTDP</sequence>